<keyword evidence="2" id="KW-0653">Protein transport</keyword>
<evidence type="ECO:0000256" key="2">
    <source>
        <dbReference type="ARBA" id="ARBA00022927"/>
    </source>
</evidence>
<dbReference type="RefSeq" id="XP_044560178.1">
    <property type="nucleotide sequence ID" value="XM_044708985.1"/>
</dbReference>
<feature type="compositionally biased region" description="Low complexity" evidence="3">
    <location>
        <begin position="127"/>
        <end position="153"/>
    </location>
</feature>
<dbReference type="PROSITE" id="PS50179">
    <property type="entry name" value="VHS"/>
    <property type="match status" value="1"/>
</dbReference>
<gene>
    <name evidence="6" type="ORF">FDP41_005459</name>
</gene>
<proteinExistence type="predicted"/>
<feature type="compositionally biased region" description="Polar residues" evidence="3">
    <location>
        <begin position="271"/>
        <end position="285"/>
    </location>
</feature>
<dbReference type="GO" id="GO:0016020">
    <property type="term" value="C:membrane"/>
    <property type="evidence" value="ECO:0007669"/>
    <property type="project" value="TreeGrafter"/>
</dbReference>
<feature type="region of interest" description="Disordered" evidence="3">
    <location>
        <begin position="421"/>
        <end position="500"/>
    </location>
</feature>
<dbReference type="GeneID" id="68112677"/>
<organism evidence="6 7">
    <name type="scientific">Naegleria fowleri</name>
    <name type="common">Brain eating amoeba</name>
    <dbReference type="NCBI Taxonomy" id="5763"/>
    <lineage>
        <taxon>Eukaryota</taxon>
        <taxon>Discoba</taxon>
        <taxon>Heterolobosea</taxon>
        <taxon>Tetramitia</taxon>
        <taxon>Eutetramitia</taxon>
        <taxon>Vahlkampfiidae</taxon>
        <taxon>Naegleria</taxon>
    </lineage>
</organism>
<dbReference type="VEuPathDB" id="AmoebaDB:FDP41_005459"/>
<feature type="compositionally biased region" description="Low complexity" evidence="3">
    <location>
        <begin position="286"/>
        <end position="301"/>
    </location>
</feature>
<dbReference type="SUPFAM" id="SSF89009">
    <property type="entry name" value="GAT-like domain"/>
    <property type="match status" value="1"/>
</dbReference>
<name>A0A6A5BPK1_NAEFO</name>
<dbReference type="VEuPathDB" id="AmoebaDB:NfTy_066430"/>
<sequence>MTSYNNAYQMGPDFNRLVMNATNPKNQTDDWDSIMQISDLLCQNPDDYTKQVLPILLARLKDPNPIVVIYSLTLSDAILKNTNDYVKKCFLRSEFVNIVHGLTQGRSTDVKEKANEVIKENQLTQFPSSSPSSSPPIGIASSPQQPLTSSTTRQPPPFRGNTNQPSSKLSTYQEKLDSDLTIVKENINLLGELVSAASSPNELKQDDTALQLKVNCEEMQRRIISLIETIPPEDVLLKLLEVNEALSDSLQSFEKFMKTGKKENPKLSQVLNTSSAPPLSPNVNTSSTAAVSGSSGFGSLANRNVNRTNTPSNQNKSLTLDDFLGSSVQPTPPQQQVNSNVTASNLNTSSNIGGVNKVSTGNSSSTTPLSLDDLFGLTTSTPVQPQQRLPPIVNNPSPYTLNNNPYSDSMEREFGRLNIQAGNIPPMYPSTTPQYNNNPYTPPYNPYGGSDHVDPNDPFGLSNRPQQPQQLQPNNQTANRSSGGFAALANRDRSNSSQKK</sequence>
<dbReference type="InterPro" id="IPR002014">
    <property type="entry name" value="VHS_dom"/>
</dbReference>
<feature type="region of interest" description="Disordered" evidence="3">
    <location>
        <begin position="271"/>
        <end position="338"/>
    </location>
</feature>
<dbReference type="GO" id="GO:0015031">
    <property type="term" value="P:protein transport"/>
    <property type="evidence" value="ECO:0007669"/>
    <property type="project" value="UniProtKB-KW"/>
</dbReference>
<dbReference type="Pfam" id="PF03127">
    <property type="entry name" value="GAT"/>
    <property type="match status" value="1"/>
</dbReference>
<evidence type="ECO:0000259" key="5">
    <source>
        <dbReference type="PROSITE" id="PS50909"/>
    </source>
</evidence>
<dbReference type="GO" id="GO:0007165">
    <property type="term" value="P:signal transduction"/>
    <property type="evidence" value="ECO:0007669"/>
    <property type="project" value="TreeGrafter"/>
</dbReference>
<dbReference type="InterPro" id="IPR004152">
    <property type="entry name" value="GAT_dom"/>
</dbReference>
<evidence type="ECO:0000256" key="3">
    <source>
        <dbReference type="SAM" id="MobiDB-lite"/>
    </source>
</evidence>
<keyword evidence="7" id="KW-1185">Reference proteome</keyword>
<evidence type="ECO:0000256" key="1">
    <source>
        <dbReference type="ARBA" id="ARBA00022448"/>
    </source>
</evidence>
<dbReference type="EMBL" id="VFQX01000044">
    <property type="protein sequence ID" value="KAF0975465.1"/>
    <property type="molecule type" value="Genomic_DNA"/>
</dbReference>
<feature type="domain" description="VHS" evidence="4">
    <location>
        <begin position="21"/>
        <end position="120"/>
    </location>
</feature>
<reference evidence="6 7" key="1">
    <citation type="journal article" date="2019" name="Sci. Rep.">
        <title>Nanopore sequencing improves the draft genome of the human pathogenic amoeba Naegleria fowleri.</title>
        <authorList>
            <person name="Liechti N."/>
            <person name="Schurch N."/>
            <person name="Bruggmann R."/>
            <person name="Wittwer M."/>
        </authorList>
    </citation>
    <scope>NUCLEOTIDE SEQUENCE [LARGE SCALE GENOMIC DNA]</scope>
    <source>
        <strain evidence="6 7">ATCC 30894</strain>
    </source>
</reference>
<dbReference type="GO" id="GO:0030276">
    <property type="term" value="F:clathrin binding"/>
    <property type="evidence" value="ECO:0007669"/>
    <property type="project" value="TreeGrafter"/>
</dbReference>
<dbReference type="GO" id="GO:0035091">
    <property type="term" value="F:phosphatidylinositol binding"/>
    <property type="evidence" value="ECO:0007669"/>
    <property type="project" value="InterPro"/>
</dbReference>
<dbReference type="PANTHER" id="PTHR13856">
    <property type="entry name" value="VHS DOMAIN CONTAINING PROTEIN FAMILY"/>
    <property type="match status" value="1"/>
</dbReference>
<dbReference type="PROSITE" id="PS50909">
    <property type="entry name" value="GAT"/>
    <property type="match status" value="1"/>
</dbReference>
<dbReference type="SUPFAM" id="SSF48464">
    <property type="entry name" value="ENTH/VHS domain"/>
    <property type="match status" value="1"/>
</dbReference>
<dbReference type="PANTHER" id="PTHR13856:SF137">
    <property type="entry name" value="GH05942P"/>
    <property type="match status" value="1"/>
</dbReference>
<dbReference type="GO" id="GO:0005768">
    <property type="term" value="C:endosome"/>
    <property type="evidence" value="ECO:0007669"/>
    <property type="project" value="TreeGrafter"/>
</dbReference>
<dbReference type="InterPro" id="IPR008942">
    <property type="entry name" value="ENTH_VHS"/>
</dbReference>
<comment type="caution">
    <text evidence="6">The sequence shown here is derived from an EMBL/GenBank/DDBJ whole genome shotgun (WGS) entry which is preliminary data.</text>
</comment>
<protein>
    <recommendedName>
        <fullName evidence="8">GAT domain-containing protein</fullName>
    </recommendedName>
</protein>
<keyword evidence="1" id="KW-0813">Transport</keyword>
<accession>A0A6A5BPK1</accession>
<feature type="region of interest" description="Disordered" evidence="3">
    <location>
        <begin position="120"/>
        <end position="169"/>
    </location>
</feature>
<feature type="compositionally biased region" description="Polar residues" evidence="3">
    <location>
        <begin position="160"/>
        <end position="169"/>
    </location>
</feature>
<feature type="domain" description="GAT" evidence="5">
    <location>
        <begin position="171"/>
        <end position="258"/>
    </location>
</feature>
<dbReference type="CDD" id="cd21383">
    <property type="entry name" value="GAT_GGA_Tom1-like"/>
    <property type="match status" value="1"/>
</dbReference>
<dbReference type="Gene3D" id="1.25.40.90">
    <property type="match status" value="1"/>
</dbReference>
<dbReference type="VEuPathDB" id="AmoebaDB:NF0014360"/>
<dbReference type="OrthoDB" id="957735at2759"/>
<feature type="compositionally biased region" description="Low complexity" evidence="3">
    <location>
        <begin position="429"/>
        <end position="439"/>
    </location>
</feature>
<dbReference type="OMA" id="SDLLCQN"/>
<dbReference type="SMART" id="SM00288">
    <property type="entry name" value="VHS"/>
    <property type="match status" value="1"/>
</dbReference>
<dbReference type="Pfam" id="PF00790">
    <property type="entry name" value="VHS"/>
    <property type="match status" value="1"/>
</dbReference>
<dbReference type="InterPro" id="IPR038425">
    <property type="entry name" value="GAT_sf"/>
</dbReference>
<evidence type="ECO:0000313" key="7">
    <source>
        <dbReference type="Proteomes" id="UP000444721"/>
    </source>
</evidence>
<evidence type="ECO:0008006" key="8">
    <source>
        <dbReference type="Google" id="ProtNLM"/>
    </source>
</evidence>
<feature type="compositionally biased region" description="Low complexity" evidence="3">
    <location>
        <begin position="326"/>
        <end position="338"/>
    </location>
</feature>
<dbReference type="Gene3D" id="1.20.58.160">
    <property type="match status" value="1"/>
</dbReference>
<feature type="compositionally biased region" description="Low complexity" evidence="3">
    <location>
        <begin position="463"/>
        <end position="476"/>
    </location>
</feature>
<dbReference type="AlphaFoldDB" id="A0A6A5BPK1"/>
<dbReference type="GO" id="GO:0043130">
    <property type="term" value="F:ubiquitin binding"/>
    <property type="evidence" value="ECO:0007669"/>
    <property type="project" value="InterPro"/>
</dbReference>
<feature type="compositionally biased region" description="Polar residues" evidence="3">
    <location>
        <begin position="302"/>
        <end position="318"/>
    </location>
</feature>
<evidence type="ECO:0000259" key="4">
    <source>
        <dbReference type="PROSITE" id="PS50179"/>
    </source>
</evidence>
<dbReference type="Proteomes" id="UP000444721">
    <property type="component" value="Unassembled WGS sequence"/>
</dbReference>
<evidence type="ECO:0000313" key="6">
    <source>
        <dbReference type="EMBL" id="KAF0975465.1"/>
    </source>
</evidence>